<sequence>MQSLTTYPQLLGMTRFDRLLHDGRDNSPVSSKFLSIEVKTTISTVIESQTDSTEVESQTGPLQFKSLLTATLAEVPSKVWYFDSGRFGNQMVRQEYHDALEAIIRWLKTENTNGPIRFTPTDALREDRPVYPNPFQGNEEVSRNRRLVVVGLPGIGKTTFLRYLWIARIALNLPTLLCEGPRMFIWKDNQLYSFTTDECLYLCDQRFVHGSMWCLFDVNDGTTAIPSGVWETNVFIMRAASPRKERFEWASKSPKQVKYFFMREWSAPELIAGLETHRKWTLGDWLNTTKNTAVLLETLIGRRLIFRNTWIASKQAQKL</sequence>
<reference evidence="1 2" key="1">
    <citation type="submission" date="2014-04" db="EMBL/GenBank/DDBJ databases">
        <title>Evolutionary Origins and Diversification of the Mycorrhizal Mutualists.</title>
        <authorList>
            <consortium name="DOE Joint Genome Institute"/>
            <consortium name="Mycorrhizal Genomics Consortium"/>
            <person name="Kohler A."/>
            <person name="Kuo A."/>
            <person name="Nagy L.G."/>
            <person name="Floudas D."/>
            <person name="Copeland A."/>
            <person name="Barry K.W."/>
            <person name="Cichocki N."/>
            <person name="Veneault-Fourrey C."/>
            <person name="LaButti K."/>
            <person name="Lindquist E.A."/>
            <person name="Lipzen A."/>
            <person name="Lundell T."/>
            <person name="Morin E."/>
            <person name="Murat C."/>
            <person name="Riley R."/>
            <person name="Ohm R."/>
            <person name="Sun H."/>
            <person name="Tunlid A."/>
            <person name="Henrissat B."/>
            <person name="Grigoriev I.V."/>
            <person name="Hibbett D.S."/>
            <person name="Martin F."/>
        </authorList>
    </citation>
    <scope>NUCLEOTIDE SEQUENCE [LARGE SCALE GENOMIC DNA]</scope>
    <source>
        <strain evidence="1 2">FD-317 M1</strain>
    </source>
</reference>
<dbReference type="HOGENOM" id="CLU_075612_0_0_1"/>
<accession>A0A0D0C147</accession>
<evidence type="ECO:0000313" key="1">
    <source>
        <dbReference type="EMBL" id="KIK56074.1"/>
    </source>
</evidence>
<dbReference type="Proteomes" id="UP000053593">
    <property type="component" value="Unassembled WGS sequence"/>
</dbReference>
<dbReference type="OrthoDB" id="2340858at2759"/>
<keyword evidence="2" id="KW-1185">Reference proteome</keyword>
<evidence type="ECO:0000313" key="2">
    <source>
        <dbReference type="Proteomes" id="UP000053593"/>
    </source>
</evidence>
<dbReference type="EMBL" id="KN834800">
    <property type="protein sequence ID" value="KIK56074.1"/>
    <property type="molecule type" value="Genomic_DNA"/>
</dbReference>
<organism evidence="1 2">
    <name type="scientific">Collybiopsis luxurians FD-317 M1</name>
    <dbReference type="NCBI Taxonomy" id="944289"/>
    <lineage>
        <taxon>Eukaryota</taxon>
        <taxon>Fungi</taxon>
        <taxon>Dikarya</taxon>
        <taxon>Basidiomycota</taxon>
        <taxon>Agaricomycotina</taxon>
        <taxon>Agaricomycetes</taxon>
        <taxon>Agaricomycetidae</taxon>
        <taxon>Agaricales</taxon>
        <taxon>Marasmiineae</taxon>
        <taxon>Omphalotaceae</taxon>
        <taxon>Collybiopsis</taxon>
        <taxon>Collybiopsis luxurians</taxon>
    </lineage>
</organism>
<dbReference type="AlphaFoldDB" id="A0A0D0C147"/>
<proteinExistence type="predicted"/>
<dbReference type="SUPFAM" id="SSF52540">
    <property type="entry name" value="P-loop containing nucleoside triphosphate hydrolases"/>
    <property type="match status" value="1"/>
</dbReference>
<dbReference type="InterPro" id="IPR027417">
    <property type="entry name" value="P-loop_NTPase"/>
</dbReference>
<protein>
    <submittedName>
        <fullName evidence="1">Uncharacterized protein</fullName>
    </submittedName>
</protein>
<gene>
    <name evidence="1" type="ORF">GYMLUDRAFT_824144</name>
</gene>
<name>A0A0D0C147_9AGAR</name>